<dbReference type="SUPFAM" id="SSF50494">
    <property type="entry name" value="Trypsin-like serine proteases"/>
    <property type="match status" value="1"/>
</dbReference>
<name>A0ABM3LJX7_BICAN</name>
<dbReference type="Pfam" id="PF00089">
    <property type="entry name" value="Trypsin"/>
    <property type="match status" value="1"/>
</dbReference>
<evidence type="ECO:0000256" key="1">
    <source>
        <dbReference type="ARBA" id="ARBA00023157"/>
    </source>
</evidence>
<feature type="domain" description="Peptidase S1" evidence="2">
    <location>
        <begin position="1"/>
        <end position="225"/>
    </location>
</feature>
<protein>
    <submittedName>
        <fullName evidence="4">Trypsin, alkaline C-like</fullName>
    </submittedName>
</protein>
<proteinExistence type="predicted"/>
<dbReference type="RefSeq" id="XP_052739360.1">
    <property type="nucleotide sequence ID" value="XM_052883400.1"/>
</dbReference>
<evidence type="ECO:0000313" key="3">
    <source>
        <dbReference type="Proteomes" id="UP001652582"/>
    </source>
</evidence>
<dbReference type="InterPro" id="IPR009003">
    <property type="entry name" value="Peptidase_S1_PA"/>
</dbReference>
<keyword evidence="1" id="KW-1015">Disulfide bond</keyword>
<keyword evidence="3" id="KW-1185">Reference proteome</keyword>
<evidence type="ECO:0000313" key="4">
    <source>
        <dbReference type="RefSeq" id="XP_052739360.1"/>
    </source>
</evidence>
<dbReference type="PRINTS" id="PR00722">
    <property type="entry name" value="CHYMOTRYPSIN"/>
</dbReference>
<dbReference type="CDD" id="cd00190">
    <property type="entry name" value="Tryp_SPc"/>
    <property type="match status" value="1"/>
</dbReference>
<accession>A0ABM3LJX7</accession>
<dbReference type="PROSITE" id="PS50240">
    <property type="entry name" value="TRYPSIN_DOM"/>
    <property type="match status" value="1"/>
</dbReference>
<dbReference type="InterPro" id="IPR001254">
    <property type="entry name" value="Trypsin_dom"/>
</dbReference>
<dbReference type="PANTHER" id="PTHR24253">
    <property type="entry name" value="TRANSMEMBRANE PROTEASE SERINE"/>
    <property type="match status" value="1"/>
</dbReference>
<dbReference type="PANTHER" id="PTHR24253:SF153">
    <property type="entry name" value="SERINE PROTEASE HEPSIN"/>
    <property type="match status" value="1"/>
</dbReference>
<dbReference type="GeneID" id="112047464"/>
<dbReference type="InterPro" id="IPR043504">
    <property type="entry name" value="Peptidase_S1_PA_chymotrypsin"/>
</dbReference>
<dbReference type="InterPro" id="IPR001314">
    <property type="entry name" value="Peptidase_S1A"/>
</dbReference>
<gene>
    <name evidence="4" type="primary">LOC112047464</name>
</gene>
<dbReference type="SMART" id="SM00020">
    <property type="entry name" value="Tryp_SPc"/>
    <property type="match status" value="1"/>
</dbReference>
<dbReference type="Gene3D" id="2.40.10.10">
    <property type="entry name" value="Trypsin-like serine proteases"/>
    <property type="match status" value="1"/>
</dbReference>
<reference evidence="4" key="1">
    <citation type="submission" date="2025-08" db="UniProtKB">
        <authorList>
            <consortium name="RefSeq"/>
        </authorList>
    </citation>
    <scope>IDENTIFICATION</scope>
</reference>
<dbReference type="Proteomes" id="UP001652582">
    <property type="component" value="Chromosome 9"/>
</dbReference>
<sequence>MANMNLNFGGVWRAGCGGTLITTTAVVGSASCVGAPDIHLWRTRLGSNSATSGGVTINTARMTPHPNYHWQLRDGNILVLKLVSPAPISNNIRPARIAGANYALPDNLHVYVAGWGLYGGSGLSQQLRHADTRVVNHDLCTRRHAELRARPGFGHFPPVWPGDLCTGLLDVGGRGSCEFDYGGPVVHQRDILVGVIGWNYACGHPYYPTVNTRVPHYSNWIVSVS</sequence>
<evidence type="ECO:0000259" key="2">
    <source>
        <dbReference type="PROSITE" id="PS50240"/>
    </source>
</evidence>
<organism evidence="3 4">
    <name type="scientific">Bicyclus anynana</name>
    <name type="common">Squinting bush brown butterfly</name>
    <dbReference type="NCBI Taxonomy" id="110368"/>
    <lineage>
        <taxon>Eukaryota</taxon>
        <taxon>Metazoa</taxon>
        <taxon>Ecdysozoa</taxon>
        <taxon>Arthropoda</taxon>
        <taxon>Hexapoda</taxon>
        <taxon>Insecta</taxon>
        <taxon>Pterygota</taxon>
        <taxon>Neoptera</taxon>
        <taxon>Endopterygota</taxon>
        <taxon>Lepidoptera</taxon>
        <taxon>Glossata</taxon>
        <taxon>Ditrysia</taxon>
        <taxon>Papilionoidea</taxon>
        <taxon>Nymphalidae</taxon>
        <taxon>Satyrinae</taxon>
        <taxon>Satyrini</taxon>
        <taxon>Mycalesina</taxon>
        <taxon>Bicyclus</taxon>
    </lineage>
</organism>